<dbReference type="AlphaFoldDB" id="A0A9X5GU12"/>
<name>A0A9X5GU12_9FIRM</name>
<keyword evidence="2" id="KW-1185">Reference proteome</keyword>
<dbReference type="EMBL" id="QZDT01000021">
    <property type="protein sequence ID" value="NBJ93567.1"/>
    <property type="molecule type" value="Genomic_DNA"/>
</dbReference>
<sequence length="152" mass="17655">MGEKNTGELEKVLQSTHIKNFNTYCRENVGCLTEGDFTVYMKNIISEKKLTQQLVFLRADVPERYGYKLLSGEKRTRQRDVILRICYAAEMSLAQTQRALKKYEMPELYAKRPRDALLMIIFNERPGDIIDVNEILKEHGMETLRTSGIYLG</sequence>
<gene>
    <name evidence="1" type="ORF">D5281_13430</name>
</gene>
<organism evidence="1 2">
    <name type="scientific">Parablautia muri</name>
    <dbReference type="NCBI Taxonomy" id="2320879"/>
    <lineage>
        <taxon>Bacteria</taxon>
        <taxon>Bacillati</taxon>
        <taxon>Bacillota</taxon>
        <taxon>Clostridia</taxon>
        <taxon>Lachnospirales</taxon>
        <taxon>Lachnospiraceae</taxon>
        <taxon>Parablautia</taxon>
    </lineage>
</organism>
<evidence type="ECO:0000313" key="1">
    <source>
        <dbReference type="EMBL" id="NBJ93567.1"/>
    </source>
</evidence>
<dbReference type="OrthoDB" id="2002608at2"/>
<proteinExistence type="predicted"/>
<evidence type="ECO:0000313" key="2">
    <source>
        <dbReference type="Proteomes" id="UP001154420"/>
    </source>
</evidence>
<comment type="caution">
    <text evidence="1">The sequence shown here is derived from an EMBL/GenBank/DDBJ whole genome shotgun (WGS) entry which is preliminary data.</text>
</comment>
<accession>A0A9X5GU12</accession>
<reference evidence="1" key="1">
    <citation type="submission" date="2018-09" db="EMBL/GenBank/DDBJ databases">
        <title>Murine metabolic-syndrome-specific gut microbial biobank.</title>
        <authorList>
            <person name="Liu C."/>
        </authorList>
    </citation>
    <scope>NUCLEOTIDE SEQUENCE</scope>
    <source>
        <strain evidence="1">D42-62</strain>
    </source>
</reference>
<dbReference type="RefSeq" id="WP_160560643.1">
    <property type="nucleotide sequence ID" value="NZ_QZDT01000021.1"/>
</dbReference>
<dbReference type="Proteomes" id="UP001154420">
    <property type="component" value="Unassembled WGS sequence"/>
</dbReference>
<protein>
    <submittedName>
        <fullName evidence="1">Uncharacterized protein</fullName>
    </submittedName>
</protein>